<comment type="caution">
    <text evidence="1">The sequence shown here is derived from an EMBL/GenBank/DDBJ whole genome shotgun (WGS) entry which is preliminary data.</text>
</comment>
<name>A0A9J6DL37_RHIMP</name>
<accession>A0A9J6DL37</accession>
<sequence>MLQRLWHLVEVQFSLVSKTGLAAVLANVSHRKSTPSWSSVRFRDLSYGCRQVLLYQVAVIAVDCADGVVTTWIRRASLRHVWMDVGKLCLTLLPADSSSVLYPAEHPATTFATSSRSSGTSSSLNLSSFHFGPDIDVTQLLQDGSQKKLRSFSASPCGLHRSSALRRLAQSCPDFQALVVRIDSRDRNLHSAGCSGDYSL</sequence>
<dbReference type="AlphaFoldDB" id="A0A9J6DL37"/>
<evidence type="ECO:0000313" key="1">
    <source>
        <dbReference type="EMBL" id="KAH8022593.1"/>
    </source>
</evidence>
<reference evidence="1" key="1">
    <citation type="journal article" date="2020" name="Cell">
        <title>Large-Scale Comparative Analyses of Tick Genomes Elucidate Their Genetic Diversity and Vector Capacities.</title>
        <authorList>
            <consortium name="Tick Genome and Microbiome Consortium (TIGMIC)"/>
            <person name="Jia N."/>
            <person name="Wang J."/>
            <person name="Shi W."/>
            <person name="Du L."/>
            <person name="Sun Y."/>
            <person name="Zhan W."/>
            <person name="Jiang J.F."/>
            <person name="Wang Q."/>
            <person name="Zhang B."/>
            <person name="Ji P."/>
            <person name="Bell-Sakyi L."/>
            <person name="Cui X.M."/>
            <person name="Yuan T.T."/>
            <person name="Jiang B.G."/>
            <person name="Yang W.F."/>
            <person name="Lam T.T."/>
            <person name="Chang Q.C."/>
            <person name="Ding S.J."/>
            <person name="Wang X.J."/>
            <person name="Zhu J.G."/>
            <person name="Ruan X.D."/>
            <person name="Zhao L."/>
            <person name="Wei J.T."/>
            <person name="Ye R.Z."/>
            <person name="Que T.C."/>
            <person name="Du C.H."/>
            <person name="Zhou Y.H."/>
            <person name="Cheng J.X."/>
            <person name="Dai P.F."/>
            <person name="Guo W.B."/>
            <person name="Han X.H."/>
            <person name="Huang E.J."/>
            <person name="Li L.F."/>
            <person name="Wei W."/>
            <person name="Gao Y.C."/>
            <person name="Liu J.Z."/>
            <person name="Shao H.Z."/>
            <person name="Wang X."/>
            <person name="Wang C.C."/>
            <person name="Yang T.C."/>
            <person name="Huo Q.B."/>
            <person name="Li W."/>
            <person name="Chen H.Y."/>
            <person name="Chen S.E."/>
            <person name="Zhou L.G."/>
            <person name="Ni X.B."/>
            <person name="Tian J.H."/>
            <person name="Sheng Y."/>
            <person name="Liu T."/>
            <person name="Pan Y.S."/>
            <person name="Xia L.Y."/>
            <person name="Li J."/>
            <person name="Zhao F."/>
            <person name="Cao W.C."/>
        </authorList>
    </citation>
    <scope>NUCLEOTIDE SEQUENCE</scope>
    <source>
        <strain evidence="1">Rmic-2018</strain>
    </source>
</reference>
<organism evidence="1 2">
    <name type="scientific">Rhipicephalus microplus</name>
    <name type="common">Cattle tick</name>
    <name type="synonym">Boophilus microplus</name>
    <dbReference type="NCBI Taxonomy" id="6941"/>
    <lineage>
        <taxon>Eukaryota</taxon>
        <taxon>Metazoa</taxon>
        <taxon>Ecdysozoa</taxon>
        <taxon>Arthropoda</taxon>
        <taxon>Chelicerata</taxon>
        <taxon>Arachnida</taxon>
        <taxon>Acari</taxon>
        <taxon>Parasitiformes</taxon>
        <taxon>Ixodida</taxon>
        <taxon>Ixodoidea</taxon>
        <taxon>Ixodidae</taxon>
        <taxon>Rhipicephalinae</taxon>
        <taxon>Rhipicephalus</taxon>
        <taxon>Boophilus</taxon>
    </lineage>
</organism>
<dbReference type="EMBL" id="JABSTU010000008">
    <property type="protein sequence ID" value="KAH8022593.1"/>
    <property type="molecule type" value="Genomic_DNA"/>
</dbReference>
<keyword evidence="2" id="KW-1185">Reference proteome</keyword>
<gene>
    <name evidence="1" type="ORF">HPB51_000893</name>
</gene>
<dbReference type="Proteomes" id="UP000821866">
    <property type="component" value="Chromosome 6"/>
</dbReference>
<reference evidence="1" key="2">
    <citation type="submission" date="2021-09" db="EMBL/GenBank/DDBJ databases">
        <authorList>
            <person name="Jia N."/>
            <person name="Wang J."/>
            <person name="Shi W."/>
            <person name="Du L."/>
            <person name="Sun Y."/>
            <person name="Zhan W."/>
            <person name="Jiang J."/>
            <person name="Wang Q."/>
            <person name="Zhang B."/>
            <person name="Ji P."/>
            <person name="Sakyi L.B."/>
            <person name="Cui X."/>
            <person name="Yuan T."/>
            <person name="Jiang B."/>
            <person name="Yang W."/>
            <person name="Lam T.T.-Y."/>
            <person name="Chang Q."/>
            <person name="Ding S."/>
            <person name="Wang X."/>
            <person name="Zhu J."/>
            <person name="Ruan X."/>
            <person name="Zhao L."/>
            <person name="Wei J."/>
            <person name="Que T."/>
            <person name="Du C."/>
            <person name="Cheng J."/>
            <person name="Dai P."/>
            <person name="Han X."/>
            <person name="Huang E."/>
            <person name="Gao Y."/>
            <person name="Liu J."/>
            <person name="Shao H."/>
            <person name="Ye R."/>
            <person name="Li L."/>
            <person name="Wei W."/>
            <person name="Wang X."/>
            <person name="Wang C."/>
            <person name="Huo Q."/>
            <person name="Li W."/>
            <person name="Guo W."/>
            <person name="Chen H."/>
            <person name="Chen S."/>
            <person name="Zhou L."/>
            <person name="Zhou L."/>
            <person name="Ni X."/>
            <person name="Tian J."/>
            <person name="Zhou Y."/>
            <person name="Sheng Y."/>
            <person name="Liu T."/>
            <person name="Pan Y."/>
            <person name="Xia L."/>
            <person name="Li J."/>
            <person name="Zhao F."/>
            <person name="Cao W."/>
        </authorList>
    </citation>
    <scope>NUCLEOTIDE SEQUENCE</scope>
    <source>
        <strain evidence="1">Rmic-2018</strain>
        <tissue evidence="1">Larvae</tissue>
    </source>
</reference>
<evidence type="ECO:0000313" key="2">
    <source>
        <dbReference type="Proteomes" id="UP000821866"/>
    </source>
</evidence>
<proteinExistence type="predicted"/>
<protein>
    <submittedName>
        <fullName evidence="1">Uncharacterized protein</fullName>
    </submittedName>
</protein>